<evidence type="ECO:0000256" key="3">
    <source>
        <dbReference type="SAM" id="Phobius"/>
    </source>
</evidence>
<feature type="transmembrane region" description="Helical" evidence="3">
    <location>
        <begin position="73"/>
        <end position="95"/>
    </location>
</feature>
<dbReference type="InterPro" id="IPR052734">
    <property type="entry name" value="Nod_factor_acetyltransferase"/>
</dbReference>
<evidence type="ECO:0000256" key="2">
    <source>
        <dbReference type="ARBA" id="ARBA00007400"/>
    </source>
</evidence>
<reference evidence="5 6" key="1">
    <citation type="journal article" date="2016" name="Front. Microbiol.">
        <title>Comprehensive Phylogenetic Analysis of Bovine Non-aureus Staphylococci Species Based on Whole-Genome Sequencing.</title>
        <authorList>
            <person name="Naushad S."/>
            <person name="Barkema H.W."/>
            <person name="Luby C."/>
            <person name="Condas L.A."/>
            <person name="Nobrega D.B."/>
            <person name="Carson D.A."/>
            <person name="De Buck J."/>
        </authorList>
    </citation>
    <scope>NUCLEOTIDE SEQUENCE [LARGE SCALE GENOMIC DNA]</scope>
    <source>
        <strain evidence="5 6">SNUC 2204</strain>
    </source>
</reference>
<dbReference type="STRING" id="1167632.GCA_000286335_02543"/>
<gene>
    <name evidence="5" type="ORF">BU072_12485</name>
</gene>
<keyword evidence="3" id="KW-1133">Transmembrane helix</keyword>
<dbReference type="Pfam" id="PF01757">
    <property type="entry name" value="Acyl_transf_3"/>
    <property type="match status" value="1"/>
</dbReference>
<dbReference type="EMBL" id="PZFK01000037">
    <property type="protein sequence ID" value="PTI28001.1"/>
    <property type="molecule type" value="Genomic_DNA"/>
</dbReference>
<feature type="transmembrane region" description="Helical" evidence="3">
    <location>
        <begin position="235"/>
        <end position="252"/>
    </location>
</feature>
<feature type="transmembrane region" description="Helical" evidence="3">
    <location>
        <begin position="110"/>
        <end position="128"/>
    </location>
</feature>
<protein>
    <submittedName>
        <fullName evidence="5">Acyltransferase</fullName>
    </submittedName>
</protein>
<feature type="transmembrane region" description="Helical" evidence="3">
    <location>
        <begin position="40"/>
        <end position="61"/>
    </location>
</feature>
<dbReference type="GO" id="GO:0016747">
    <property type="term" value="F:acyltransferase activity, transferring groups other than amino-acyl groups"/>
    <property type="evidence" value="ECO:0007669"/>
    <property type="project" value="InterPro"/>
</dbReference>
<comment type="subcellular location">
    <subcellularLocation>
        <location evidence="1">Membrane</location>
    </subcellularLocation>
</comment>
<feature type="transmembrane region" description="Helical" evidence="3">
    <location>
        <begin position="135"/>
        <end position="153"/>
    </location>
</feature>
<dbReference type="PANTHER" id="PTHR37312">
    <property type="entry name" value="MEMBRANE-BOUND ACYLTRANSFERASE YKRP-RELATED"/>
    <property type="match status" value="1"/>
</dbReference>
<feature type="transmembrane region" description="Helical" evidence="3">
    <location>
        <begin position="188"/>
        <end position="206"/>
    </location>
</feature>
<accession>A0A2T4PQI0</accession>
<feature type="domain" description="Acyltransferase 3" evidence="4">
    <location>
        <begin position="9"/>
        <end position="310"/>
    </location>
</feature>
<evidence type="ECO:0000313" key="6">
    <source>
        <dbReference type="Proteomes" id="UP000241209"/>
    </source>
</evidence>
<organism evidence="5 6">
    <name type="scientific">Mammaliicoccus vitulinus</name>
    <dbReference type="NCBI Taxonomy" id="71237"/>
    <lineage>
        <taxon>Bacteria</taxon>
        <taxon>Bacillati</taxon>
        <taxon>Bacillota</taxon>
        <taxon>Bacilli</taxon>
        <taxon>Bacillales</taxon>
        <taxon>Staphylococcaceae</taxon>
        <taxon>Mammaliicoccus</taxon>
    </lineage>
</organism>
<keyword evidence="3" id="KW-0472">Membrane</keyword>
<dbReference type="AlphaFoldDB" id="A0A2T4PQI0"/>
<dbReference type="PANTHER" id="PTHR37312:SF1">
    <property type="entry name" value="MEMBRANE-BOUND ACYLTRANSFERASE YKRP-RELATED"/>
    <property type="match status" value="1"/>
</dbReference>
<feature type="transmembrane region" description="Helical" evidence="3">
    <location>
        <begin position="159"/>
        <end position="176"/>
    </location>
</feature>
<evidence type="ECO:0000313" key="5">
    <source>
        <dbReference type="EMBL" id="PTI28001.1"/>
    </source>
</evidence>
<keyword evidence="5" id="KW-0012">Acyltransferase</keyword>
<dbReference type="InterPro" id="IPR002656">
    <property type="entry name" value="Acyl_transf_3_dom"/>
</dbReference>
<dbReference type="Proteomes" id="UP000241209">
    <property type="component" value="Unassembled WGS sequence"/>
</dbReference>
<sequence length="333" mass="39669">MPNDKERDHYFDNARFFFIVLVVFGHLTRSYVNDSHIFKALYMFIYSFHMPAFVLISGFFAKSVGKPGYIKKITIKLLLPYLIFQLFYGLYYYYIDRDDTLNISPFDPQWAMWFLVSLFSWHVILHFVRNFNPYITFTVAIIVGLVVGYFDFINAKLSLSRTFVFFPIFLLGYYINKEQSFILRNKKYLWLSTLSLFVIFIAYLLTDYNFEWLFGSKPYSALESDVDVYSSLKRLFIYVVIFVSTLSFMNLIPERKLPLTYIGSRTMFIYLLHGLFVGLFRSKEWDRMLLDQPYVWVAIVLITIIIVYFFSSDLVRHYANPIVNIKKPPKKKE</sequence>
<feature type="transmembrane region" description="Helical" evidence="3">
    <location>
        <begin position="12"/>
        <end position="28"/>
    </location>
</feature>
<keyword evidence="3" id="KW-0812">Transmembrane</keyword>
<feature type="transmembrane region" description="Helical" evidence="3">
    <location>
        <begin position="259"/>
        <end position="281"/>
    </location>
</feature>
<feature type="transmembrane region" description="Helical" evidence="3">
    <location>
        <begin position="293"/>
        <end position="310"/>
    </location>
</feature>
<evidence type="ECO:0000259" key="4">
    <source>
        <dbReference type="Pfam" id="PF01757"/>
    </source>
</evidence>
<comment type="caution">
    <text evidence="5">The sequence shown here is derived from an EMBL/GenBank/DDBJ whole genome shotgun (WGS) entry which is preliminary data.</text>
</comment>
<comment type="similarity">
    <text evidence="2">Belongs to the acyltransferase 3 family.</text>
</comment>
<proteinExistence type="inferred from homology"/>
<evidence type="ECO:0000256" key="1">
    <source>
        <dbReference type="ARBA" id="ARBA00004370"/>
    </source>
</evidence>
<dbReference type="RefSeq" id="WP_107557366.1">
    <property type="nucleotide sequence ID" value="NZ_PZFK01000037.1"/>
</dbReference>
<keyword evidence="5" id="KW-0808">Transferase</keyword>
<name>A0A2T4PQI0_9STAP</name>